<evidence type="ECO:0000256" key="13">
    <source>
        <dbReference type="ARBA" id="ARBA00030948"/>
    </source>
</evidence>
<evidence type="ECO:0000313" key="17">
    <source>
        <dbReference type="EMBL" id="ELR65532.1"/>
    </source>
</evidence>
<keyword evidence="7" id="KW-0812">Transmembrane</keyword>
<keyword evidence="18" id="KW-1185">Reference proteome</keyword>
<keyword evidence="9" id="KW-1133">Transmembrane helix</keyword>
<evidence type="ECO:0000256" key="4">
    <source>
        <dbReference type="ARBA" id="ARBA00019692"/>
    </source>
</evidence>
<keyword evidence="11" id="KW-0472">Membrane</keyword>
<evidence type="ECO:0000313" key="18">
    <source>
        <dbReference type="Proteomes" id="UP000011134"/>
    </source>
</evidence>
<evidence type="ECO:0000256" key="9">
    <source>
        <dbReference type="ARBA" id="ARBA00022989"/>
    </source>
</evidence>
<accession>L8JDP3</accession>
<evidence type="ECO:0000256" key="5">
    <source>
        <dbReference type="ARBA" id="ARBA00022475"/>
    </source>
</evidence>
<dbReference type="Pfam" id="PF03280">
    <property type="entry name" value="Lipase_chap"/>
    <property type="match status" value="1"/>
</dbReference>
<dbReference type="PATRIC" id="fig|1056511.3.peg.2104"/>
<keyword evidence="5" id="KW-1003">Cell membrane</keyword>
<evidence type="ECO:0000256" key="3">
    <source>
        <dbReference type="ARBA" id="ARBA00010358"/>
    </source>
</evidence>
<dbReference type="GO" id="GO:0051082">
    <property type="term" value="F:unfolded protein binding"/>
    <property type="evidence" value="ECO:0007669"/>
    <property type="project" value="InterPro"/>
</dbReference>
<dbReference type="Proteomes" id="UP000011134">
    <property type="component" value="Unassembled WGS sequence"/>
</dbReference>
<keyword evidence="8" id="KW-0442">Lipid degradation</keyword>
<evidence type="ECO:0000256" key="2">
    <source>
        <dbReference type="ARBA" id="ARBA00004383"/>
    </source>
</evidence>
<comment type="caution">
    <text evidence="17">The sequence shown here is derived from an EMBL/GenBank/DDBJ whole genome shotgun (WGS) entry which is preliminary data.</text>
</comment>
<dbReference type="SUPFAM" id="SSF158855">
    <property type="entry name" value="Lipase chaperone-like"/>
    <property type="match status" value="1"/>
</dbReference>
<evidence type="ECO:0000256" key="16">
    <source>
        <dbReference type="SAM" id="Coils"/>
    </source>
</evidence>
<keyword evidence="6" id="KW-0997">Cell inner membrane</keyword>
<dbReference type="EMBL" id="AMZO01000016">
    <property type="protein sequence ID" value="ELR65532.1"/>
    <property type="molecule type" value="Genomic_DNA"/>
</dbReference>
<evidence type="ECO:0000256" key="10">
    <source>
        <dbReference type="ARBA" id="ARBA00023098"/>
    </source>
</evidence>
<proteinExistence type="inferred from homology"/>
<reference evidence="17 18" key="1">
    <citation type="submission" date="2012-12" db="EMBL/GenBank/DDBJ databases">
        <title>Genome Assembly of Photobacterium sp. AK15.</title>
        <authorList>
            <person name="Khatri I."/>
            <person name="Vaidya B."/>
            <person name="Srinivas T.N.R."/>
            <person name="Subramanian S."/>
            <person name="Pinnaka A."/>
        </authorList>
    </citation>
    <scope>NUCLEOTIDE SEQUENCE [LARGE SCALE GENOMIC DNA]</scope>
    <source>
        <strain evidence="17 18">AK15</strain>
    </source>
</reference>
<evidence type="ECO:0000256" key="11">
    <source>
        <dbReference type="ARBA" id="ARBA00023136"/>
    </source>
</evidence>
<keyword evidence="12" id="KW-0143">Chaperone</keyword>
<comment type="subcellular location">
    <subcellularLocation>
        <location evidence="2">Cell inner membrane</location>
        <topology evidence="2">Single-pass membrane protein</topology>
        <orientation evidence="2">Periplasmic side</orientation>
    </subcellularLocation>
</comment>
<dbReference type="GO" id="GO:0005886">
    <property type="term" value="C:plasma membrane"/>
    <property type="evidence" value="ECO:0007669"/>
    <property type="project" value="UniProtKB-SubCell"/>
</dbReference>
<evidence type="ECO:0000256" key="6">
    <source>
        <dbReference type="ARBA" id="ARBA00022519"/>
    </source>
</evidence>
<comment type="function">
    <text evidence="1">May be involved in the folding of the extracellular lipase during its passage through the periplasm.</text>
</comment>
<evidence type="ECO:0000256" key="15">
    <source>
        <dbReference type="ARBA" id="ARBA00033028"/>
    </source>
</evidence>
<dbReference type="AlphaFoldDB" id="L8JDP3"/>
<dbReference type="RefSeq" id="WP_007465336.1">
    <property type="nucleotide sequence ID" value="NZ_AMZO01000016.1"/>
</dbReference>
<evidence type="ECO:0000256" key="7">
    <source>
        <dbReference type="ARBA" id="ARBA00022692"/>
    </source>
</evidence>
<name>L8JDP3_9GAMM</name>
<evidence type="ECO:0000256" key="1">
    <source>
        <dbReference type="ARBA" id="ARBA00003280"/>
    </source>
</evidence>
<evidence type="ECO:0000256" key="8">
    <source>
        <dbReference type="ARBA" id="ARBA00022963"/>
    </source>
</evidence>
<organism evidence="17 18">
    <name type="scientific">Photobacterium marinum</name>
    <dbReference type="NCBI Taxonomy" id="1056511"/>
    <lineage>
        <taxon>Bacteria</taxon>
        <taxon>Pseudomonadati</taxon>
        <taxon>Pseudomonadota</taxon>
        <taxon>Gammaproteobacteria</taxon>
        <taxon>Vibrionales</taxon>
        <taxon>Vibrionaceae</taxon>
        <taxon>Photobacterium</taxon>
    </lineage>
</organism>
<dbReference type="OrthoDB" id="5812603at2"/>
<feature type="coiled-coil region" evidence="16">
    <location>
        <begin position="218"/>
        <end position="245"/>
    </location>
</feature>
<protein>
    <recommendedName>
        <fullName evidence="4">Lipase chaperone</fullName>
    </recommendedName>
    <alternativeName>
        <fullName evidence="15">Lipase foldase</fullName>
    </alternativeName>
    <alternativeName>
        <fullName evidence="13">Lipase helper protein</fullName>
    </alternativeName>
    <alternativeName>
        <fullName evidence="14">Lipase modulator</fullName>
    </alternativeName>
</protein>
<dbReference type="GO" id="GO:0006457">
    <property type="term" value="P:protein folding"/>
    <property type="evidence" value="ECO:0007669"/>
    <property type="project" value="InterPro"/>
</dbReference>
<evidence type="ECO:0000256" key="12">
    <source>
        <dbReference type="ARBA" id="ARBA00023186"/>
    </source>
</evidence>
<dbReference type="InterPro" id="IPR004961">
    <property type="entry name" value="Lipase_chaperone"/>
</dbReference>
<evidence type="ECO:0000256" key="14">
    <source>
        <dbReference type="ARBA" id="ARBA00031542"/>
    </source>
</evidence>
<keyword evidence="10" id="KW-0443">Lipid metabolism</keyword>
<sequence length="288" mass="33238">MKKIALVILGLVGAAGAVFYFHTGTTDEPTIQVASQQDTKIDSESSRDTFDYFLSGLGEADLETLKQHFESYNNQQTDAFQLDTELFEKFIRYKTALQTLEPSTFDQLNLDSLRQLNDQLIAMQQRFFTPEERALLFGEENQLRELALKKLELKKLATDEEDFQNQWQQEIDQLPPDLQSSYRNAQLLPQLQTTNNLDPQERFLANQELVGTEAAARLEKLAGEREAFQNKVSQYLEERETIQNDGCLNYEEQEKAIEDLRNSTFSEKHKRRIQTLESIHDEQAGNNS</sequence>
<keyword evidence="16" id="KW-0175">Coiled coil</keyword>
<comment type="similarity">
    <text evidence="3">Belongs to the lipase chaperone family.</text>
</comment>
<dbReference type="GO" id="GO:0016042">
    <property type="term" value="P:lipid catabolic process"/>
    <property type="evidence" value="ECO:0007669"/>
    <property type="project" value="UniProtKB-KW"/>
</dbReference>
<gene>
    <name evidence="17" type="ORF">C942_00615</name>
</gene>